<dbReference type="Proteomes" id="UP001596250">
    <property type="component" value="Unassembled WGS sequence"/>
</dbReference>
<feature type="domain" description="Xylose isomerase-like TIM barrel" evidence="1">
    <location>
        <begin position="22"/>
        <end position="245"/>
    </location>
</feature>
<keyword evidence="3" id="KW-1185">Reference proteome</keyword>
<proteinExistence type="predicted"/>
<dbReference type="InterPro" id="IPR036237">
    <property type="entry name" value="Xyl_isomerase-like_sf"/>
</dbReference>
<accession>A0ABW1IVQ3</accession>
<dbReference type="Pfam" id="PF01261">
    <property type="entry name" value="AP_endonuc_2"/>
    <property type="match status" value="1"/>
</dbReference>
<dbReference type="SUPFAM" id="SSF51658">
    <property type="entry name" value="Xylose isomerase-like"/>
    <property type="match status" value="1"/>
</dbReference>
<organism evidence="2 3">
    <name type="scientific">Marinicrinis lubricantis</name>
    <dbReference type="NCBI Taxonomy" id="2086470"/>
    <lineage>
        <taxon>Bacteria</taxon>
        <taxon>Bacillati</taxon>
        <taxon>Bacillota</taxon>
        <taxon>Bacilli</taxon>
        <taxon>Bacillales</taxon>
        <taxon>Paenibacillaceae</taxon>
    </lineage>
</organism>
<dbReference type="EMBL" id="JBHSQV010000187">
    <property type="protein sequence ID" value="MFC5989207.1"/>
    <property type="molecule type" value="Genomic_DNA"/>
</dbReference>
<gene>
    <name evidence="2" type="ORF">ACFPXP_22605</name>
</gene>
<comment type="caution">
    <text evidence="2">The sequence shown here is derived from an EMBL/GenBank/DDBJ whole genome shotgun (WGS) entry which is preliminary data.</text>
</comment>
<dbReference type="RefSeq" id="WP_379896779.1">
    <property type="nucleotide sequence ID" value="NZ_CBCSCT010000002.1"/>
</dbReference>
<evidence type="ECO:0000313" key="2">
    <source>
        <dbReference type="EMBL" id="MFC5989207.1"/>
    </source>
</evidence>
<dbReference type="InterPro" id="IPR050312">
    <property type="entry name" value="IolE/XylAMocC-like"/>
</dbReference>
<name>A0ABW1IVQ3_9BACL</name>
<dbReference type="PANTHER" id="PTHR12110">
    <property type="entry name" value="HYDROXYPYRUVATE ISOMERASE"/>
    <property type="match status" value="1"/>
</dbReference>
<evidence type="ECO:0000259" key="1">
    <source>
        <dbReference type="Pfam" id="PF01261"/>
    </source>
</evidence>
<evidence type="ECO:0000313" key="3">
    <source>
        <dbReference type="Proteomes" id="UP001596250"/>
    </source>
</evidence>
<dbReference type="PANTHER" id="PTHR12110:SF41">
    <property type="entry name" value="INOSOSE DEHYDRATASE"/>
    <property type="match status" value="1"/>
</dbReference>
<dbReference type="InterPro" id="IPR013022">
    <property type="entry name" value="Xyl_isomerase-like_TIM-brl"/>
</dbReference>
<protein>
    <submittedName>
        <fullName evidence="2">Sugar phosphate isomerase/epimerase family protein</fullName>
    </submittedName>
</protein>
<keyword evidence="2" id="KW-0413">Isomerase</keyword>
<reference evidence="3" key="1">
    <citation type="journal article" date="2019" name="Int. J. Syst. Evol. Microbiol.">
        <title>The Global Catalogue of Microorganisms (GCM) 10K type strain sequencing project: providing services to taxonomists for standard genome sequencing and annotation.</title>
        <authorList>
            <consortium name="The Broad Institute Genomics Platform"/>
            <consortium name="The Broad Institute Genome Sequencing Center for Infectious Disease"/>
            <person name="Wu L."/>
            <person name="Ma J."/>
        </authorList>
    </citation>
    <scope>NUCLEOTIDE SEQUENCE [LARGE SCALE GENOMIC DNA]</scope>
    <source>
        <strain evidence="3">CCM 8749</strain>
    </source>
</reference>
<dbReference type="Gene3D" id="3.20.20.150">
    <property type="entry name" value="Divalent-metal-dependent TIM barrel enzymes"/>
    <property type="match status" value="1"/>
</dbReference>
<dbReference type="GO" id="GO:0016853">
    <property type="term" value="F:isomerase activity"/>
    <property type="evidence" value="ECO:0007669"/>
    <property type="project" value="UniProtKB-KW"/>
</dbReference>
<sequence length="256" mass="28634">MKVGVQLYTVRDELEKNFVGTLEKIAELGYLGVEFAGYGGLTSAEMKSELDRLGLVAAGSHVSLDRLLHDAEGEIRYIKEVGAKYISIPFVGDEWRNENWPKLFETIKEIAPAANAQGITLCYHNHDFELTQQTSGIPVLDAMMEAIDSSLLSLELDACWVHYAGYSPVSYIDKYSSRLPIVHFKDVKKQNEGPLTVELGQGEVDLKAIAQAARKTNAEWLLVEQDFCQKPSLESIANSIQWMKDNLSDMNLVYRA</sequence>